<organism evidence="1 2">
    <name type="scientific">Peronospora matthiolae</name>
    <dbReference type="NCBI Taxonomy" id="2874970"/>
    <lineage>
        <taxon>Eukaryota</taxon>
        <taxon>Sar</taxon>
        <taxon>Stramenopiles</taxon>
        <taxon>Oomycota</taxon>
        <taxon>Peronosporomycetes</taxon>
        <taxon>Peronosporales</taxon>
        <taxon>Peronosporaceae</taxon>
        <taxon>Peronospora</taxon>
    </lineage>
</organism>
<evidence type="ECO:0000313" key="2">
    <source>
        <dbReference type="Proteomes" id="UP001162060"/>
    </source>
</evidence>
<dbReference type="EMBL" id="CAKLBY020000066">
    <property type="protein sequence ID" value="CAK7922572.1"/>
    <property type="molecule type" value="Genomic_DNA"/>
</dbReference>
<dbReference type="Gene3D" id="1.20.120.20">
    <property type="entry name" value="Apolipoprotein"/>
    <property type="match status" value="1"/>
</dbReference>
<dbReference type="AlphaFoldDB" id="A0AAV1TMR0"/>
<reference evidence="1" key="1">
    <citation type="submission" date="2024-01" db="EMBL/GenBank/DDBJ databases">
        <authorList>
            <person name="Webb A."/>
        </authorList>
    </citation>
    <scope>NUCLEOTIDE SEQUENCE</scope>
    <source>
        <strain evidence="1">Pm1</strain>
    </source>
</reference>
<protein>
    <submittedName>
        <fullName evidence="1">Uncharacterized protein</fullName>
    </submittedName>
</protein>
<name>A0AAV1TMR0_9STRA</name>
<sequence>MRLRPLVLLPSAAFADTGSMINIPAHVRVADNHRDGGPINQSLRTHEPMDDEKRMNAELVTTALDLLPEIAQRLESAVGKEVSLETERVHDVLAIPRETTDEVGGLVVHSDMVAKKGVHDIAKHVSVQRELDAMMSSDLPDDIKIQIAVEARNTAESLNNVEASKAADHTLAIITDQLKAASKNLDDVLLLLPGVQPVDFFKPAITKLLKSVPKGPEPLEAKSQHVDDVTEPLRANLDDVVEPLGANLDDVVEPLGANLDDGTEPLGVNLDDGTEPLGANLDDVVEPLGANLDDVVEPLGANLDDVVEPLGANLDDVVEPLGTNLDDVVEPLEVNLAKLSVAELDNVTLALLKRCGRNGDEFLHTVVDAMESDLVIDVSAVEETWTWALKLFPEMSENLKKEMETAMERRQKSAGRVSAEIEES</sequence>
<proteinExistence type="predicted"/>
<evidence type="ECO:0000313" key="1">
    <source>
        <dbReference type="EMBL" id="CAK7922572.1"/>
    </source>
</evidence>
<dbReference type="Proteomes" id="UP001162060">
    <property type="component" value="Unassembled WGS sequence"/>
</dbReference>
<comment type="caution">
    <text evidence="1">The sequence shown here is derived from an EMBL/GenBank/DDBJ whole genome shotgun (WGS) entry which is preliminary data.</text>
</comment>
<accession>A0AAV1TMR0</accession>
<gene>
    <name evidence="1" type="ORF">PM001_LOCUS7743</name>
</gene>
<dbReference type="SUPFAM" id="SSF58113">
    <property type="entry name" value="Apolipoprotein A-I"/>
    <property type="match status" value="1"/>
</dbReference>